<feature type="transmembrane region" description="Helical" evidence="1">
    <location>
        <begin position="6"/>
        <end position="22"/>
    </location>
</feature>
<sequence>MKKWDFILVGIVVVCAVGLFGFQSVSRIMANSDSGVKVLEIYVADQLYERVTIPDEQYTQTISVVTERGMNTVRIKNGSVTMIDSDCHDHLCELSGPISMLEQPPIVCLPNRVFCTLVSE</sequence>
<keyword evidence="3" id="KW-1185">Reference proteome</keyword>
<dbReference type="Gene3D" id="2.60.320.10">
    <property type="entry name" value="N-utilization substance G protein NusG, insert domain"/>
    <property type="match status" value="1"/>
</dbReference>
<dbReference type="Proteomes" id="UP000295418">
    <property type="component" value="Unassembled WGS sequence"/>
</dbReference>
<keyword evidence="1" id="KW-0812">Transmembrane</keyword>
<evidence type="ECO:0000313" key="2">
    <source>
        <dbReference type="EMBL" id="TCZ77734.1"/>
    </source>
</evidence>
<keyword evidence="1" id="KW-0472">Membrane</keyword>
<dbReference type="InterPro" id="IPR038690">
    <property type="entry name" value="NusG_2_sf"/>
</dbReference>
<dbReference type="Pfam" id="PF07009">
    <property type="entry name" value="NusG_II"/>
    <property type="match status" value="1"/>
</dbReference>
<reference evidence="2 3" key="1">
    <citation type="submission" date="2019-03" db="EMBL/GenBank/DDBJ databases">
        <authorList>
            <person name="Kim M.K.M."/>
        </authorList>
    </citation>
    <scope>NUCLEOTIDE SEQUENCE [LARGE SCALE GENOMIC DNA]</scope>
    <source>
        <strain evidence="2 3">18JY21-1</strain>
    </source>
</reference>
<evidence type="ECO:0000256" key="1">
    <source>
        <dbReference type="SAM" id="Phobius"/>
    </source>
</evidence>
<name>A0A4R4ECQ9_9BACL</name>
<dbReference type="OrthoDB" id="47603at2"/>
<evidence type="ECO:0000313" key="3">
    <source>
        <dbReference type="Proteomes" id="UP000295418"/>
    </source>
</evidence>
<keyword evidence="1" id="KW-1133">Transmembrane helix</keyword>
<dbReference type="AlphaFoldDB" id="A0A4R4ECQ9"/>
<dbReference type="EMBL" id="SKFG01000008">
    <property type="protein sequence ID" value="TCZ77734.1"/>
    <property type="molecule type" value="Genomic_DNA"/>
</dbReference>
<protein>
    <submittedName>
        <fullName evidence="2">NusG domain II-containing protein</fullName>
    </submittedName>
</protein>
<gene>
    <name evidence="2" type="ORF">E0485_09650</name>
</gene>
<accession>A0A4R4ECQ9</accession>
<organism evidence="2 3">
    <name type="scientific">Paenibacillus albiflavus</name>
    <dbReference type="NCBI Taxonomy" id="2545760"/>
    <lineage>
        <taxon>Bacteria</taxon>
        <taxon>Bacillati</taxon>
        <taxon>Bacillota</taxon>
        <taxon>Bacilli</taxon>
        <taxon>Bacillales</taxon>
        <taxon>Paenibacillaceae</taxon>
        <taxon>Paenibacillus</taxon>
    </lineage>
</organism>
<comment type="caution">
    <text evidence="2">The sequence shown here is derived from an EMBL/GenBank/DDBJ whole genome shotgun (WGS) entry which is preliminary data.</text>
</comment>
<proteinExistence type="predicted"/>